<keyword evidence="3" id="KW-1185">Reference proteome</keyword>
<organism evidence="1 3">
    <name type="scientific">Adineta ricciae</name>
    <name type="common">Rotifer</name>
    <dbReference type="NCBI Taxonomy" id="249248"/>
    <lineage>
        <taxon>Eukaryota</taxon>
        <taxon>Metazoa</taxon>
        <taxon>Spiralia</taxon>
        <taxon>Gnathifera</taxon>
        <taxon>Rotifera</taxon>
        <taxon>Eurotatoria</taxon>
        <taxon>Bdelloidea</taxon>
        <taxon>Adinetida</taxon>
        <taxon>Adinetidae</taxon>
        <taxon>Adineta</taxon>
    </lineage>
</organism>
<dbReference type="EMBL" id="CAJNOJ010000387">
    <property type="protein sequence ID" value="CAF1428300.1"/>
    <property type="molecule type" value="Genomic_DNA"/>
</dbReference>
<evidence type="ECO:0000313" key="2">
    <source>
        <dbReference type="EMBL" id="CAF1428300.1"/>
    </source>
</evidence>
<evidence type="ECO:0000313" key="1">
    <source>
        <dbReference type="EMBL" id="CAF1202563.1"/>
    </source>
</evidence>
<sequence>MLTYFVPNHLGIGHITRDEAKDHNTAYTKDGTYFYCGKSSANTVNRSMYSGQEKRCLIKFMSLVSPTDYILDTIGPFRGTMNDASIAERILQTNNELVAWSDGSGQMMLDRGFRDVAVRIVSAALNVNRGPIVDNLNSNYHQRLAQLMRDRLLQQNTLLAQIEAGTLPLDKQN</sequence>
<reference evidence="1" key="1">
    <citation type="submission" date="2021-02" db="EMBL/GenBank/DDBJ databases">
        <authorList>
            <person name="Nowell W R."/>
        </authorList>
    </citation>
    <scope>NUCLEOTIDE SEQUENCE</scope>
</reference>
<dbReference type="AlphaFoldDB" id="A0A814WJU3"/>
<dbReference type="OrthoDB" id="10049726at2759"/>
<proteinExistence type="predicted"/>
<protein>
    <recommendedName>
        <fullName evidence="4">DDE Tnp4 domain-containing protein</fullName>
    </recommendedName>
</protein>
<name>A0A814WJU3_ADIRI</name>
<comment type="caution">
    <text evidence="1">The sequence shown here is derived from an EMBL/GenBank/DDBJ whole genome shotgun (WGS) entry which is preliminary data.</text>
</comment>
<evidence type="ECO:0008006" key="4">
    <source>
        <dbReference type="Google" id="ProtNLM"/>
    </source>
</evidence>
<gene>
    <name evidence="2" type="ORF">EDS130_LOCUS38022</name>
    <name evidence="1" type="ORF">XAT740_LOCUS23759</name>
</gene>
<dbReference type="EMBL" id="CAJNOR010001809">
    <property type="protein sequence ID" value="CAF1202563.1"/>
    <property type="molecule type" value="Genomic_DNA"/>
</dbReference>
<dbReference type="Proteomes" id="UP000663852">
    <property type="component" value="Unassembled WGS sequence"/>
</dbReference>
<evidence type="ECO:0000313" key="3">
    <source>
        <dbReference type="Proteomes" id="UP000663828"/>
    </source>
</evidence>
<dbReference type="Proteomes" id="UP000663828">
    <property type="component" value="Unassembled WGS sequence"/>
</dbReference>
<accession>A0A814WJU3</accession>